<dbReference type="STRING" id="742152.A0A2H3JBA8"/>
<feature type="non-terminal residue" evidence="5">
    <location>
        <position position="1"/>
    </location>
</feature>
<evidence type="ECO:0000256" key="2">
    <source>
        <dbReference type="ARBA" id="ARBA00023242"/>
    </source>
</evidence>
<evidence type="ECO:0000259" key="4">
    <source>
        <dbReference type="PROSITE" id="PS50118"/>
    </source>
</evidence>
<evidence type="ECO:0000256" key="1">
    <source>
        <dbReference type="ARBA" id="ARBA00023125"/>
    </source>
</evidence>
<sequence length="84" mass="9883">IPRPPNAFMLFRSNLWRSGQITSVVEKDHRQISRIAGKLWRALSDAERAPFNAAAQAEKLKHQERYPGYKYSPVYTRERSPRER</sequence>
<evidence type="ECO:0000256" key="3">
    <source>
        <dbReference type="PROSITE-ProRule" id="PRU00267"/>
    </source>
</evidence>
<dbReference type="PROSITE" id="PS50118">
    <property type="entry name" value="HMG_BOX_2"/>
    <property type="match status" value="1"/>
</dbReference>
<evidence type="ECO:0000313" key="6">
    <source>
        <dbReference type="Proteomes" id="UP000218811"/>
    </source>
</evidence>
<organism evidence="5 6">
    <name type="scientific">Wolfiporia cocos (strain MD-104)</name>
    <name type="common">Brown rot fungus</name>
    <dbReference type="NCBI Taxonomy" id="742152"/>
    <lineage>
        <taxon>Eukaryota</taxon>
        <taxon>Fungi</taxon>
        <taxon>Dikarya</taxon>
        <taxon>Basidiomycota</taxon>
        <taxon>Agaricomycotina</taxon>
        <taxon>Agaricomycetes</taxon>
        <taxon>Polyporales</taxon>
        <taxon>Phaeolaceae</taxon>
        <taxon>Wolfiporia</taxon>
    </lineage>
</organism>
<dbReference type="OMA" id="YKYSPVY"/>
<accession>A0A2H3JBA8</accession>
<dbReference type="GO" id="GO:0000981">
    <property type="term" value="F:DNA-binding transcription factor activity, RNA polymerase II-specific"/>
    <property type="evidence" value="ECO:0007669"/>
    <property type="project" value="TreeGrafter"/>
</dbReference>
<dbReference type="AlphaFoldDB" id="A0A2H3JBA8"/>
<keyword evidence="2 3" id="KW-0539">Nucleus</keyword>
<dbReference type="OrthoDB" id="6247875at2759"/>
<gene>
    <name evidence="5" type="ORF">WOLCODRAFT_60655</name>
</gene>
<protein>
    <submittedName>
        <fullName evidence="5">High mobility group box</fullName>
    </submittedName>
</protein>
<dbReference type="PANTHER" id="PTHR45789">
    <property type="entry name" value="FI18025P1"/>
    <property type="match status" value="1"/>
</dbReference>
<dbReference type="CDD" id="cd01389">
    <property type="entry name" value="HMG-box_ROX1-like"/>
    <property type="match status" value="1"/>
</dbReference>
<dbReference type="SUPFAM" id="SSF47095">
    <property type="entry name" value="HMG-box"/>
    <property type="match status" value="1"/>
</dbReference>
<keyword evidence="1 3" id="KW-0238">DNA-binding</keyword>
<proteinExistence type="predicted"/>
<feature type="non-terminal residue" evidence="5">
    <location>
        <position position="84"/>
    </location>
</feature>
<dbReference type="InterPro" id="IPR051356">
    <property type="entry name" value="SOX/SOX-like_TF"/>
</dbReference>
<evidence type="ECO:0000313" key="5">
    <source>
        <dbReference type="EMBL" id="PCH33237.1"/>
    </source>
</evidence>
<dbReference type="InterPro" id="IPR009071">
    <property type="entry name" value="HMG_box_dom"/>
</dbReference>
<feature type="DNA-binding region" description="HMG box" evidence="3">
    <location>
        <begin position="1"/>
        <end position="70"/>
    </location>
</feature>
<dbReference type="PANTHER" id="PTHR45789:SF2">
    <property type="entry name" value="FI18025P1"/>
    <property type="match status" value="1"/>
</dbReference>
<dbReference type="Pfam" id="PF00505">
    <property type="entry name" value="HMG_box"/>
    <property type="match status" value="1"/>
</dbReference>
<dbReference type="InterPro" id="IPR036910">
    <property type="entry name" value="HMG_box_dom_sf"/>
</dbReference>
<name>A0A2H3JBA8_WOLCO</name>
<reference evidence="5 6" key="1">
    <citation type="journal article" date="2012" name="Science">
        <title>The Paleozoic origin of enzymatic lignin decomposition reconstructed from 31 fungal genomes.</title>
        <authorList>
            <person name="Floudas D."/>
            <person name="Binder M."/>
            <person name="Riley R."/>
            <person name="Barry K."/>
            <person name="Blanchette R.A."/>
            <person name="Henrissat B."/>
            <person name="Martinez A.T."/>
            <person name="Otillar R."/>
            <person name="Spatafora J.W."/>
            <person name="Yadav J.S."/>
            <person name="Aerts A."/>
            <person name="Benoit I."/>
            <person name="Boyd A."/>
            <person name="Carlson A."/>
            <person name="Copeland A."/>
            <person name="Coutinho P.M."/>
            <person name="de Vries R.P."/>
            <person name="Ferreira P."/>
            <person name="Findley K."/>
            <person name="Foster B."/>
            <person name="Gaskell J."/>
            <person name="Glotzer D."/>
            <person name="Gorecki P."/>
            <person name="Heitman J."/>
            <person name="Hesse C."/>
            <person name="Hori C."/>
            <person name="Igarashi K."/>
            <person name="Jurgens J.A."/>
            <person name="Kallen N."/>
            <person name="Kersten P."/>
            <person name="Kohler A."/>
            <person name="Kuees U."/>
            <person name="Kumar T.K.A."/>
            <person name="Kuo A."/>
            <person name="LaButti K."/>
            <person name="Larrondo L.F."/>
            <person name="Lindquist E."/>
            <person name="Ling A."/>
            <person name="Lombard V."/>
            <person name="Lucas S."/>
            <person name="Lundell T."/>
            <person name="Martin R."/>
            <person name="McLaughlin D.J."/>
            <person name="Morgenstern I."/>
            <person name="Morin E."/>
            <person name="Murat C."/>
            <person name="Nagy L.G."/>
            <person name="Nolan M."/>
            <person name="Ohm R.A."/>
            <person name="Patyshakuliyeva A."/>
            <person name="Rokas A."/>
            <person name="Ruiz-Duenas F.J."/>
            <person name="Sabat G."/>
            <person name="Salamov A."/>
            <person name="Samejima M."/>
            <person name="Schmutz J."/>
            <person name="Slot J.C."/>
            <person name="St John F."/>
            <person name="Stenlid J."/>
            <person name="Sun H."/>
            <person name="Sun S."/>
            <person name="Syed K."/>
            <person name="Tsang A."/>
            <person name="Wiebenga A."/>
            <person name="Young D."/>
            <person name="Pisabarro A."/>
            <person name="Eastwood D.C."/>
            <person name="Martin F."/>
            <person name="Cullen D."/>
            <person name="Grigoriev I.V."/>
            <person name="Hibbett D.S."/>
        </authorList>
    </citation>
    <scope>NUCLEOTIDE SEQUENCE [LARGE SCALE GENOMIC DNA]</scope>
    <source>
        <strain evidence="5 6">MD-104</strain>
    </source>
</reference>
<dbReference type="GO" id="GO:0005634">
    <property type="term" value="C:nucleus"/>
    <property type="evidence" value="ECO:0007669"/>
    <property type="project" value="UniProtKB-UniRule"/>
</dbReference>
<dbReference type="Gene3D" id="1.10.30.10">
    <property type="entry name" value="High mobility group box domain"/>
    <property type="match status" value="1"/>
</dbReference>
<keyword evidence="6" id="KW-1185">Reference proteome</keyword>
<dbReference type="GO" id="GO:0000978">
    <property type="term" value="F:RNA polymerase II cis-regulatory region sequence-specific DNA binding"/>
    <property type="evidence" value="ECO:0007669"/>
    <property type="project" value="TreeGrafter"/>
</dbReference>
<feature type="domain" description="HMG box" evidence="4">
    <location>
        <begin position="1"/>
        <end position="70"/>
    </location>
</feature>
<dbReference type="SMART" id="SM00398">
    <property type="entry name" value="HMG"/>
    <property type="match status" value="1"/>
</dbReference>
<dbReference type="EMBL" id="KB467831">
    <property type="protein sequence ID" value="PCH33237.1"/>
    <property type="molecule type" value="Genomic_DNA"/>
</dbReference>
<dbReference type="Proteomes" id="UP000218811">
    <property type="component" value="Unassembled WGS sequence"/>
</dbReference>